<protein>
    <recommendedName>
        <fullName evidence="1">Peptidyl-prolyl cis-trans isomerase</fullName>
        <shortName evidence="1">PPIase</shortName>
        <ecNumber evidence="1">5.2.1.8</ecNumber>
    </recommendedName>
</protein>
<evidence type="ECO:0000259" key="2">
    <source>
        <dbReference type="PROSITE" id="PS50072"/>
    </source>
</evidence>
<organism evidence="3 4">
    <name type="scientific">Dipteronia dyeriana</name>
    <dbReference type="NCBI Taxonomy" id="168575"/>
    <lineage>
        <taxon>Eukaryota</taxon>
        <taxon>Viridiplantae</taxon>
        <taxon>Streptophyta</taxon>
        <taxon>Embryophyta</taxon>
        <taxon>Tracheophyta</taxon>
        <taxon>Spermatophyta</taxon>
        <taxon>Magnoliopsida</taxon>
        <taxon>eudicotyledons</taxon>
        <taxon>Gunneridae</taxon>
        <taxon>Pentapetalae</taxon>
        <taxon>rosids</taxon>
        <taxon>malvids</taxon>
        <taxon>Sapindales</taxon>
        <taxon>Sapindaceae</taxon>
        <taxon>Hippocastanoideae</taxon>
        <taxon>Acereae</taxon>
        <taxon>Dipteronia</taxon>
    </lineage>
</organism>
<keyword evidence="4" id="KW-1185">Reference proteome</keyword>
<dbReference type="Proteomes" id="UP001280121">
    <property type="component" value="Unassembled WGS sequence"/>
</dbReference>
<dbReference type="PROSITE" id="PS50072">
    <property type="entry name" value="CSA_PPIASE_2"/>
    <property type="match status" value="1"/>
</dbReference>
<keyword evidence="1" id="KW-0413">Isomerase</keyword>
<name>A0AAD9U6Z3_9ROSI</name>
<comment type="similarity">
    <text evidence="1">Belongs to the cyclophilin-type PPIase family.</text>
</comment>
<sequence>MAKTSKGGNRSQFIICTSKAEWLDPKKVIFSEMVEGFDVLKAIDKIASITGTTSKVVMVIDSRIKKVQSGREVGGQHVRAYQDNRTVYVIIVDKLNYLYATSLKKLKTFPLLM</sequence>
<evidence type="ECO:0000313" key="4">
    <source>
        <dbReference type="Proteomes" id="UP001280121"/>
    </source>
</evidence>
<proteinExistence type="inferred from homology"/>
<dbReference type="Gene3D" id="2.40.100.10">
    <property type="entry name" value="Cyclophilin-like"/>
    <property type="match status" value="1"/>
</dbReference>
<dbReference type="InterPro" id="IPR029000">
    <property type="entry name" value="Cyclophilin-like_dom_sf"/>
</dbReference>
<keyword evidence="1" id="KW-0697">Rotamase</keyword>
<evidence type="ECO:0000256" key="1">
    <source>
        <dbReference type="RuleBase" id="RU363019"/>
    </source>
</evidence>
<dbReference type="PRINTS" id="PR00153">
    <property type="entry name" value="CSAPPISMRASE"/>
</dbReference>
<evidence type="ECO:0000313" key="3">
    <source>
        <dbReference type="EMBL" id="KAK2648804.1"/>
    </source>
</evidence>
<dbReference type="Pfam" id="PF00160">
    <property type="entry name" value="Pro_isomerase"/>
    <property type="match status" value="1"/>
</dbReference>
<accession>A0AAD9U6Z3</accession>
<dbReference type="GO" id="GO:0003755">
    <property type="term" value="F:peptidyl-prolyl cis-trans isomerase activity"/>
    <property type="evidence" value="ECO:0007669"/>
    <property type="project" value="UniProtKB-UniRule"/>
</dbReference>
<comment type="caution">
    <text evidence="3">The sequence shown here is derived from an EMBL/GenBank/DDBJ whole genome shotgun (WGS) entry which is preliminary data.</text>
</comment>
<dbReference type="EMBL" id="JANJYI010000005">
    <property type="protein sequence ID" value="KAK2648804.1"/>
    <property type="molecule type" value="Genomic_DNA"/>
</dbReference>
<dbReference type="SUPFAM" id="SSF50891">
    <property type="entry name" value="Cyclophilin-like"/>
    <property type="match status" value="1"/>
</dbReference>
<gene>
    <name evidence="3" type="ORF">Ddye_016293</name>
</gene>
<reference evidence="3" key="1">
    <citation type="journal article" date="2023" name="Plant J.">
        <title>Genome sequences and population genomics provide insights into the demographic history, inbreeding, and mutation load of two 'living fossil' tree species of Dipteronia.</title>
        <authorList>
            <person name="Feng Y."/>
            <person name="Comes H.P."/>
            <person name="Chen J."/>
            <person name="Zhu S."/>
            <person name="Lu R."/>
            <person name="Zhang X."/>
            <person name="Li P."/>
            <person name="Qiu J."/>
            <person name="Olsen K.M."/>
            <person name="Qiu Y."/>
        </authorList>
    </citation>
    <scope>NUCLEOTIDE SEQUENCE</scope>
    <source>
        <strain evidence="3">KIB01</strain>
    </source>
</reference>
<dbReference type="AlphaFoldDB" id="A0AAD9U6Z3"/>
<comment type="catalytic activity">
    <reaction evidence="1">
        <text>[protein]-peptidylproline (omega=180) = [protein]-peptidylproline (omega=0)</text>
        <dbReference type="Rhea" id="RHEA:16237"/>
        <dbReference type="Rhea" id="RHEA-COMP:10747"/>
        <dbReference type="Rhea" id="RHEA-COMP:10748"/>
        <dbReference type="ChEBI" id="CHEBI:83833"/>
        <dbReference type="ChEBI" id="CHEBI:83834"/>
        <dbReference type="EC" id="5.2.1.8"/>
    </reaction>
</comment>
<dbReference type="EC" id="5.2.1.8" evidence="1"/>
<comment type="function">
    <text evidence="1">PPIases accelerate the folding of proteins. It catalyzes the cis-trans isomerization of proline imidic peptide bonds in oligopeptides.</text>
</comment>
<dbReference type="InterPro" id="IPR002130">
    <property type="entry name" value="Cyclophilin-type_PPIase_dom"/>
</dbReference>
<feature type="domain" description="PPIase cyclophilin-type" evidence="2">
    <location>
        <begin position="1"/>
        <end position="64"/>
    </location>
</feature>